<feature type="transmembrane region" description="Helical" evidence="1">
    <location>
        <begin position="269"/>
        <end position="289"/>
    </location>
</feature>
<keyword evidence="1" id="KW-0812">Transmembrane</keyword>
<dbReference type="Proteomes" id="UP001317779">
    <property type="component" value="Chromosome"/>
</dbReference>
<evidence type="ECO:0000313" key="2">
    <source>
        <dbReference type="EMBL" id="BDV31303.1"/>
    </source>
</evidence>
<evidence type="ECO:0000313" key="3">
    <source>
        <dbReference type="Proteomes" id="UP001317779"/>
    </source>
</evidence>
<keyword evidence="1" id="KW-0472">Membrane</keyword>
<gene>
    <name evidence="2" type="ORF">Microterr_19630</name>
</gene>
<dbReference type="EMBL" id="AP027141">
    <property type="protein sequence ID" value="BDV31303.1"/>
    <property type="molecule type" value="Genomic_DNA"/>
</dbReference>
<sequence length="311" mass="32126">MSVRGRIGVALSAAAVAAIGAVGVWMGLAATTVPTVDLGVTVNDTVSVATGTEDAAVEVTWRLQRDGDVLLSAAMASPGTMVPADFPAATRARIAISLACDARLEALALPDGVEVAEDGDEAACDSAAMDGLPARQLFVMTIDADVVEIRGHPVREWSTALAGQSTSRSPAINMLTGGIVDPAVSFAIVDPGRYSTLTAVLEAGPNDLLDLTVTPAGDVVEATSVTVEGDGEHEWVDSVAWTLTYAGLAQQFQLGEGLARWTDPSGQTFMQLLLLLSGAFIGVAASLAVERLFAWTSRLRVPEPGSPSPQE</sequence>
<keyword evidence="1" id="KW-1133">Transmembrane helix</keyword>
<proteinExistence type="predicted"/>
<name>A0ABM8E051_9MICO</name>
<reference evidence="2 3" key="1">
    <citation type="submission" date="2022-12" db="EMBL/GenBank/DDBJ databases">
        <title>Microbacterium terricola strain KV-448 chromosome, complete genome.</title>
        <authorList>
            <person name="Oshima T."/>
            <person name="Moriya T."/>
            <person name="Bessho Y."/>
        </authorList>
    </citation>
    <scope>NUCLEOTIDE SEQUENCE [LARGE SCALE GENOMIC DNA]</scope>
    <source>
        <strain evidence="2 3">KV-448</strain>
    </source>
</reference>
<keyword evidence="3" id="KW-1185">Reference proteome</keyword>
<protein>
    <submittedName>
        <fullName evidence="2">Uncharacterized protein</fullName>
    </submittedName>
</protein>
<dbReference type="RefSeq" id="WP_263798109.1">
    <property type="nucleotide sequence ID" value="NZ_AP027141.1"/>
</dbReference>
<accession>A0ABM8E051</accession>
<evidence type="ECO:0000256" key="1">
    <source>
        <dbReference type="SAM" id="Phobius"/>
    </source>
</evidence>
<organism evidence="2 3">
    <name type="scientific">Microbacterium terricola</name>
    <dbReference type="NCBI Taxonomy" id="344163"/>
    <lineage>
        <taxon>Bacteria</taxon>
        <taxon>Bacillati</taxon>
        <taxon>Actinomycetota</taxon>
        <taxon>Actinomycetes</taxon>
        <taxon>Micrococcales</taxon>
        <taxon>Microbacteriaceae</taxon>
        <taxon>Microbacterium</taxon>
    </lineage>
</organism>